<gene>
    <name evidence="2" type="ORF">DFR76_109168</name>
</gene>
<keyword evidence="3" id="KW-1185">Reference proteome</keyword>
<sequence>MRARTLTLTTMLTGAAATALIGAGTANAAAPVAYPQAGAVGLELTNPETQAFANGPVPALIDKYLPGDNISVGIRPDSQLPRSGNGVMASMRDIAGEAATRPNGHIAVVVAPGPRLVVVQQW</sequence>
<keyword evidence="1" id="KW-0732">Signal</keyword>
<evidence type="ECO:0000313" key="2">
    <source>
        <dbReference type="EMBL" id="RDI63828.1"/>
    </source>
</evidence>
<dbReference type="RefSeq" id="WP_147288027.1">
    <property type="nucleotide sequence ID" value="NZ_QQBC01000009.1"/>
</dbReference>
<feature type="chain" id="PRO_5017019343" evidence="1">
    <location>
        <begin position="29"/>
        <end position="122"/>
    </location>
</feature>
<accession>A0A370HZD6</accession>
<comment type="caution">
    <text evidence="2">The sequence shown here is derived from an EMBL/GenBank/DDBJ whole genome shotgun (WGS) entry which is preliminary data.</text>
</comment>
<proteinExistence type="predicted"/>
<name>A0A370HZD6_9NOCA</name>
<feature type="signal peptide" evidence="1">
    <location>
        <begin position="1"/>
        <end position="28"/>
    </location>
</feature>
<organism evidence="2 3">
    <name type="scientific">Nocardia pseudobrasiliensis</name>
    <dbReference type="NCBI Taxonomy" id="45979"/>
    <lineage>
        <taxon>Bacteria</taxon>
        <taxon>Bacillati</taxon>
        <taxon>Actinomycetota</taxon>
        <taxon>Actinomycetes</taxon>
        <taxon>Mycobacteriales</taxon>
        <taxon>Nocardiaceae</taxon>
        <taxon>Nocardia</taxon>
    </lineage>
</organism>
<evidence type="ECO:0000313" key="3">
    <source>
        <dbReference type="Proteomes" id="UP000254869"/>
    </source>
</evidence>
<dbReference type="EMBL" id="QQBC01000009">
    <property type="protein sequence ID" value="RDI63828.1"/>
    <property type="molecule type" value="Genomic_DNA"/>
</dbReference>
<reference evidence="2 3" key="1">
    <citation type="submission" date="2018-07" db="EMBL/GenBank/DDBJ databases">
        <title>Genomic Encyclopedia of Type Strains, Phase IV (KMG-IV): sequencing the most valuable type-strain genomes for metagenomic binning, comparative biology and taxonomic classification.</title>
        <authorList>
            <person name="Goeker M."/>
        </authorList>
    </citation>
    <scope>NUCLEOTIDE SEQUENCE [LARGE SCALE GENOMIC DNA]</scope>
    <source>
        <strain evidence="2 3">DSM 44290</strain>
    </source>
</reference>
<dbReference type="Proteomes" id="UP000254869">
    <property type="component" value="Unassembled WGS sequence"/>
</dbReference>
<protein>
    <submittedName>
        <fullName evidence="2">Uncharacterized protein</fullName>
    </submittedName>
</protein>
<evidence type="ECO:0000256" key="1">
    <source>
        <dbReference type="SAM" id="SignalP"/>
    </source>
</evidence>
<dbReference type="AlphaFoldDB" id="A0A370HZD6"/>